<accession>A0ABR4HWM7</accession>
<keyword evidence="1" id="KW-1133">Transmembrane helix</keyword>
<dbReference type="Proteomes" id="UP001610335">
    <property type="component" value="Unassembled WGS sequence"/>
</dbReference>
<keyword evidence="1" id="KW-0812">Transmembrane</keyword>
<sequence length="132" mass="15163">MLSYCSWRESEEDRPREGKRLSRRRLRFGVLELRLPCGWPVASSIENAAFIPSSFILEGISIYSYRVSDYCTIRSSTMPSVVDFECLEMHVDHGTAKMARLHSNRAFLLANQTIISFLYLSLYWHSACGVFG</sequence>
<keyword evidence="3" id="KW-1185">Reference proteome</keyword>
<evidence type="ECO:0000313" key="3">
    <source>
        <dbReference type="Proteomes" id="UP001610335"/>
    </source>
</evidence>
<keyword evidence="1" id="KW-0472">Membrane</keyword>
<feature type="transmembrane region" description="Helical" evidence="1">
    <location>
        <begin position="106"/>
        <end position="124"/>
    </location>
</feature>
<evidence type="ECO:0000256" key="1">
    <source>
        <dbReference type="SAM" id="Phobius"/>
    </source>
</evidence>
<reference evidence="2 3" key="1">
    <citation type="submission" date="2024-07" db="EMBL/GenBank/DDBJ databases">
        <title>Section-level genome sequencing and comparative genomics of Aspergillus sections Usti and Cavernicolus.</title>
        <authorList>
            <consortium name="Lawrence Berkeley National Laboratory"/>
            <person name="Nybo J.L."/>
            <person name="Vesth T.C."/>
            <person name="Theobald S."/>
            <person name="Frisvad J.C."/>
            <person name="Larsen T.O."/>
            <person name="Kjaerboelling I."/>
            <person name="Rothschild-Mancinelli K."/>
            <person name="Lyhne E.K."/>
            <person name="Kogle M.E."/>
            <person name="Barry K."/>
            <person name="Clum A."/>
            <person name="Na H."/>
            <person name="Ledsgaard L."/>
            <person name="Lin J."/>
            <person name="Lipzen A."/>
            <person name="Kuo A."/>
            <person name="Riley R."/>
            <person name="Mondo S."/>
            <person name="LaButti K."/>
            <person name="Haridas S."/>
            <person name="Pangalinan J."/>
            <person name="Salamov A.A."/>
            <person name="Simmons B.A."/>
            <person name="Magnuson J.K."/>
            <person name="Chen J."/>
            <person name="Drula E."/>
            <person name="Henrissat B."/>
            <person name="Wiebenga A."/>
            <person name="Lubbers R.J."/>
            <person name="Gomes A.C."/>
            <person name="Makela M.R."/>
            <person name="Stajich J."/>
            <person name="Grigoriev I.V."/>
            <person name="Mortensen U.H."/>
            <person name="De vries R.P."/>
            <person name="Baker S.E."/>
            <person name="Andersen M.R."/>
        </authorList>
    </citation>
    <scope>NUCLEOTIDE SEQUENCE [LARGE SCALE GENOMIC DNA]</scope>
    <source>
        <strain evidence="2 3">CBS 600.67</strain>
    </source>
</reference>
<evidence type="ECO:0000313" key="2">
    <source>
        <dbReference type="EMBL" id="KAL2819905.1"/>
    </source>
</evidence>
<name>A0ABR4HWM7_9EURO</name>
<proteinExistence type="predicted"/>
<protein>
    <submittedName>
        <fullName evidence="2">Uncharacterized protein</fullName>
    </submittedName>
</protein>
<comment type="caution">
    <text evidence="2">The sequence shown here is derived from an EMBL/GenBank/DDBJ whole genome shotgun (WGS) entry which is preliminary data.</text>
</comment>
<organism evidence="2 3">
    <name type="scientific">Aspergillus cavernicola</name>
    <dbReference type="NCBI Taxonomy" id="176166"/>
    <lineage>
        <taxon>Eukaryota</taxon>
        <taxon>Fungi</taxon>
        <taxon>Dikarya</taxon>
        <taxon>Ascomycota</taxon>
        <taxon>Pezizomycotina</taxon>
        <taxon>Eurotiomycetes</taxon>
        <taxon>Eurotiomycetidae</taxon>
        <taxon>Eurotiales</taxon>
        <taxon>Aspergillaceae</taxon>
        <taxon>Aspergillus</taxon>
        <taxon>Aspergillus subgen. Nidulantes</taxon>
    </lineage>
</organism>
<gene>
    <name evidence="2" type="ORF">BDW59DRAFT_118951</name>
</gene>
<dbReference type="EMBL" id="JBFXLS010000073">
    <property type="protein sequence ID" value="KAL2819905.1"/>
    <property type="molecule type" value="Genomic_DNA"/>
</dbReference>